<keyword evidence="21" id="KW-1185">Reference proteome</keyword>
<evidence type="ECO:0000256" key="11">
    <source>
        <dbReference type="ARBA" id="ARBA00022771"/>
    </source>
</evidence>
<keyword evidence="7" id="KW-0597">Phosphoprotein</keyword>
<accession>A0AAV4QYN8</accession>
<evidence type="ECO:0000256" key="6">
    <source>
        <dbReference type="ARBA" id="ARBA00022490"/>
    </source>
</evidence>
<dbReference type="Proteomes" id="UP001054945">
    <property type="component" value="Unassembled WGS sequence"/>
</dbReference>
<evidence type="ECO:0000256" key="18">
    <source>
        <dbReference type="ARBA" id="ARBA00029536"/>
    </source>
</evidence>
<keyword evidence="14" id="KW-0832">Ubl conjugation</keyword>
<dbReference type="InterPro" id="IPR054694">
    <property type="entry name" value="Parkin-like_IBR"/>
</dbReference>
<evidence type="ECO:0000256" key="2">
    <source>
        <dbReference type="ARBA" id="ARBA00004173"/>
    </source>
</evidence>
<evidence type="ECO:0000256" key="5">
    <source>
        <dbReference type="ARBA" id="ARBA00012251"/>
    </source>
</evidence>
<comment type="similarity">
    <text evidence="17">Belongs to the RBR family. Parkin subfamily.</text>
</comment>
<keyword evidence="11" id="KW-0863">Zinc-finger</keyword>
<proteinExistence type="inferred from homology"/>
<dbReference type="InterPro" id="IPR041170">
    <property type="entry name" value="Znf-RING_14"/>
</dbReference>
<dbReference type="SUPFAM" id="SSF57850">
    <property type="entry name" value="RING/U-box"/>
    <property type="match status" value="1"/>
</dbReference>
<keyword evidence="10" id="KW-0677">Repeat</keyword>
<keyword evidence="15" id="KW-0072">Autophagy</keyword>
<evidence type="ECO:0000259" key="19">
    <source>
        <dbReference type="PROSITE" id="PS51873"/>
    </source>
</evidence>
<sequence>PLVLVFPCADQHVICIECFLQYCTTRLNERRFIQNEKIGYSIDCPAGCTDSLIKEPHHFKLLGEEQYARYQECTRIVCTQANGSGCGFVFCRLCMQGFHIGPCESQDLIESNNKINYSIRDERASTSKWDEDSRKTIKITTKPCPKCRTPTERDGGCMHMVCTRSQCGFHWCWVCQEEWTRDCMGNHWFG</sequence>
<dbReference type="Gene3D" id="2.20.25.20">
    <property type="match status" value="1"/>
</dbReference>
<dbReference type="AlphaFoldDB" id="A0AAV4QYN8"/>
<dbReference type="InterPro" id="IPR031127">
    <property type="entry name" value="E3_UB_ligase_RBR"/>
</dbReference>
<dbReference type="PANTHER" id="PTHR11685">
    <property type="entry name" value="RBR FAMILY RING FINGER AND IBR DOMAIN-CONTAINING"/>
    <property type="match status" value="1"/>
</dbReference>
<keyword evidence="13" id="KW-0862">Zinc</keyword>
<dbReference type="InterPro" id="IPR044066">
    <property type="entry name" value="TRIAD_supradom"/>
</dbReference>
<keyword evidence="6" id="KW-0963">Cytoplasm</keyword>
<comment type="pathway">
    <text evidence="4">Protein modification; protein ubiquitination.</text>
</comment>
<evidence type="ECO:0000256" key="9">
    <source>
        <dbReference type="ARBA" id="ARBA00022723"/>
    </source>
</evidence>
<evidence type="ECO:0000256" key="4">
    <source>
        <dbReference type="ARBA" id="ARBA00004906"/>
    </source>
</evidence>
<reference evidence="20 21" key="1">
    <citation type="submission" date="2021-06" db="EMBL/GenBank/DDBJ databases">
        <title>Caerostris extrusa draft genome.</title>
        <authorList>
            <person name="Kono N."/>
            <person name="Arakawa K."/>
        </authorList>
    </citation>
    <scope>NUCLEOTIDE SEQUENCE [LARGE SCALE GENOMIC DNA]</scope>
</reference>
<dbReference type="Gene3D" id="1.20.120.1750">
    <property type="match status" value="1"/>
</dbReference>
<keyword evidence="9" id="KW-0479">Metal-binding</keyword>
<dbReference type="InterPro" id="IPR003977">
    <property type="entry name" value="Parkin"/>
</dbReference>
<comment type="catalytic activity">
    <reaction evidence="1">
        <text>[E2 ubiquitin-conjugating enzyme]-S-ubiquitinyl-L-cysteine + [acceptor protein]-L-lysine = [E2 ubiquitin-conjugating enzyme]-L-cysteine + [acceptor protein]-N(6)-ubiquitinyl-L-lysine.</text>
        <dbReference type="EC" id="2.3.2.31"/>
    </reaction>
</comment>
<evidence type="ECO:0000313" key="21">
    <source>
        <dbReference type="Proteomes" id="UP001054945"/>
    </source>
</evidence>
<dbReference type="FunFam" id="1.20.120.1750:FF:000009">
    <property type="entry name" value="E3 ubiquitin-protein ligase parkin"/>
    <property type="match status" value="1"/>
</dbReference>
<evidence type="ECO:0000256" key="7">
    <source>
        <dbReference type="ARBA" id="ARBA00022553"/>
    </source>
</evidence>
<keyword evidence="12" id="KW-0833">Ubl conjugation pathway</keyword>
<dbReference type="CDD" id="cd20357">
    <property type="entry name" value="Rcat_RBR_parkin"/>
    <property type="match status" value="1"/>
</dbReference>
<evidence type="ECO:0000256" key="14">
    <source>
        <dbReference type="ARBA" id="ARBA00022843"/>
    </source>
</evidence>
<comment type="subcellular location">
    <subcellularLocation>
        <location evidence="3">Cytoplasm</location>
        <location evidence="3">Cytosol</location>
    </subcellularLocation>
    <subcellularLocation>
        <location evidence="2">Mitochondrion</location>
    </subcellularLocation>
</comment>
<dbReference type="InterPro" id="IPR047536">
    <property type="entry name" value="Rcat_RBR_parkin"/>
</dbReference>
<dbReference type="EMBL" id="BPLR01006898">
    <property type="protein sequence ID" value="GIY13167.1"/>
    <property type="molecule type" value="Genomic_DNA"/>
</dbReference>
<evidence type="ECO:0000256" key="16">
    <source>
        <dbReference type="ARBA" id="ARBA00023128"/>
    </source>
</evidence>
<dbReference type="GO" id="GO:0016567">
    <property type="term" value="P:protein ubiquitination"/>
    <property type="evidence" value="ECO:0007669"/>
    <property type="project" value="InterPro"/>
</dbReference>
<dbReference type="Pfam" id="PF17978">
    <property type="entry name" value="zf-RING_14"/>
    <property type="match status" value="1"/>
</dbReference>
<evidence type="ECO:0000313" key="20">
    <source>
        <dbReference type="EMBL" id="GIY13167.1"/>
    </source>
</evidence>
<feature type="domain" description="RING-type" evidence="19">
    <location>
        <begin position="1"/>
        <end position="190"/>
    </location>
</feature>
<dbReference type="PROSITE" id="PS51873">
    <property type="entry name" value="TRIAD"/>
    <property type="match status" value="1"/>
</dbReference>
<name>A0AAV4QYN8_CAEEX</name>
<dbReference type="GO" id="GO:0061630">
    <property type="term" value="F:ubiquitin protein ligase activity"/>
    <property type="evidence" value="ECO:0007669"/>
    <property type="project" value="UniProtKB-EC"/>
</dbReference>
<dbReference type="GO" id="GO:0005829">
    <property type="term" value="C:cytosol"/>
    <property type="evidence" value="ECO:0007669"/>
    <property type="project" value="UniProtKB-SubCell"/>
</dbReference>
<dbReference type="GO" id="GO:0005739">
    <property type="term" value="C:mitochondrion"/>
    <property type="evidence" value="ECO:0007669"/>
    <property type="project" value="UniProtKB-SubCell"/>
</dbReference>
<evidence type="ECO:0000256" key="3">
    <source>
        <dbReference type="ARBA" id="ARBA00004514"/>
    </source>
</evidence>
<keyword evidence="8" id="KW-0808">Transferase</keyword>
<dbReference type="GO" id="GO:0008270">
    <property type="term" value="F:zinc ion binding"/>
    <property type="evidence" value="ECO:0007669"/>
    <property type="project" value="UniProtKB-KW"/>
</dbReference>
<organism evidence="20 21">
    <name type="scientific">Caerostris extrusa</name>
    <name type="common">Bark spider</name>
    <name type="synonym">Caerostris bankana</name>
    <dbReference type="NCBI Taxonomy" id="172846"/>
    <lineage>
        <taxon>Eukaryota</taxon>
        <taxon>Metazoa</taxon>
        <taxon>Ecdysozoa</taxon>
        <taxon>Arthropoda</taxon>
        <taxon>Chelicerata</taxon>
        <taxon>Arachnida</taxon>
        <taxon>Araneae</taxon>
        <taxon>Araneomorphae</taxon>
        <taxon>Entelegynae</taxon>
        <taxon>Araneoidea</taxon>
        <taxon>Araneidae</taxon>
        <taxon>Caerostris</taxon>
    </lineage>
</organism>
<evidence type="ECO:0000256" key="13">
    <source>
        <dbReference type="ARBA" id="ARBA00022833"/>
    </source>
</evidence>
<evidence type="ECO:0000256" key="8">
    <source>
        <dbReference type="ARBA" id="ARBA00022679"/>
    </source>
</evidence>
<evidence type="ECO:0000256" key="12">
    <source>
        <dbReference type="ARBA" id="ARBA00022786"/>
    </source>
</evidence>
<evidence type="ECO:0000256" key="15">
    <source>
        <dbReference type="ARBA" id="ARBA00023006"/>
    </source>
</evidence>
<evidence type="ECO:0000256" key="1">
    <source>
        <dbReference type="ARBA" id="ARBA00001798"/>
    </source>
</evidence>
<feature type="non-terminal residue" evidence="20">
    <location>
        <position position="1"/>
    </location>
</feature>
<dbReference type="GO" id="GO:0006914">
    <property type="term" value="P:autophagy"/>
    <property type="evidence" value="ECO:0007669"/>
    <property type="project" value="UniProtKB-KW"/>
</dbReference>
<evidence type="ECO:0000256" key="17">
    <source>
        <dbReference type="ARBA" id="ARBA00029442"/>
    </source>
</evidence>
<dbReference type="PRINTS" id="PR01475">
    <property type="entry name" value="PARKIN"/>
</dbReference>
<gene>
    <name evidence="20" type="primary">Prkn</name>
    <name evidence="20" type="ORF">CEXT_338941</name>
</gene>
<protein>
    <recommendedName>
        <fullName evidence="18">E3 ubiquitin-protein ligase parkin</fullName>
        <ecNumber evidence="5">2.3.2.31</ecNumber>
    </recommendedName>
</protein>
<dbReference type="Pfam" id="PF22605">
    <property type="entry name" value="IBR_2"/>
    <property type="match status" value="1"/>
</dbReference>
<keyword evidence="16" id="KW-0496">Mitochondrion</keyword>
<dbReference type="EC" id="2.3.2.31" evidence="5"/>
<evidence type="ECO:0000256" key="10">
    <source>
        <dbReference type="ARBA" id="ARBA00022737"/>
    </source>
</evidence>
<comment type="caution">
    <text evidence="20">The sequence shown here is derived from an EMBL/GenBank/DDBJ whole genome shotgun (WGS) entry which is preliminary data.</text>
</comment>